<accession>A0A2S3YTR2</accession>
<sequence>MLLPRVDGILQKQFDRARHREACTVLADKLASRLELSGQEVLDALACQDQNRLSGGRASREKAVEVRCATSWDLHIDNLKVQRRSFH</sequence>
<dbReference type="EMBL" id="LODU01000006">
    <property type="protein sequence ID" value="POH35032.1"/>
    <property type="molecule type" value="Genomic_DNA"/>
</dbReference>
<evidence type="ECO:0000313" key="2">
    <source>
        <dbReference type="Proteomes" id="UP000237511"/>
    </source>
</evidence>
<protein>
    <submittedName>
        <fullName evidence="1">Uncharacterized protein</fullName>
    </submittedName>
</protein>
<gene>
    <name evidence="1" type="ORF">ATY31_04595</name>
</gene>
<organism evidence="1 2">
    <name type="scientific">Sinorhizobium americanum</name>
    <dbReference type="NCBI Taxonomy" id="194963"/>
    <lineage>
        <taxon>Bacteria</taxon>
        <taxon>Pseudomonadati</taxon>
        <taxon>Pseudomonadota</taxon>
        <taxon>Alphaproteobacteria</taxon>
        <taxon>Hyphomicrobiales</taxon>
        <taxon>Rhizobiaceae</taxon>
        <taxon>Sinorhizobium/Ensifer group</taxon>
        <taxon>Sinorhizobium</taxon>
    </lineage>
</organism>
<evidence type="ECO:0000313" key="1">
    <source>
        <dbReference type="EMBL" id="POH35032.1"/>
    </source>
</evidence>
<reference evidence="1 2" key="1">
    <citation type="journal article" date="2014" name="Syst. Appl. Microbiol.">
        <title>Microsymbionts of Phaseolus vulgaris in acid and alkaline soils of Mexico.</title>
        <authorList>
            <person name="Verastegui-Valdes M.M."/>
            <person name="Zhang Y.J."/>
            <person name="Rivera-Orduna F.N."/>
            <person name="Cheng H.P."/>
            <person name="Sui X.H."/>
            <person name="Wang E.T."/>
        </authorList>
    </citation>
    <scope>NUCLEOTIDE SEQUENCE [LARGE SCALE GENOMIC DNA]</scope>
    <source>
        <strain evidence="1 2">FG01</strain>
    </source>
</reference>
<dbReference type="Proteomes" id="UP000237511">
    <property type="component" value="Unassembled WGS sequence"/>
</dbReference>
<proteinExistence type="predicted"/>
<name>A0A2S3YTR2_9HYPH</name>
<dbReference type="AlphaFoldDB" id="A0A2S3YTR2"/>
<comment type="caution">
    <text evidence="1">The sequence shown here is derived from an EMBL/GenBank/DDBJ whole genome shotgun (WGS) entry which is preliminary data.</text>
</comment>